<dbReference type="EMBL" id="CP144701">
    <property type="protein sequence ID" value="WVZ26956.1"/>
    <property type="molecule type" value="Genomic_DNA"/>
</dbReference>
<feature type="non-terminal residue" evidence="2">
    <location>
        <position position="1"/>
    </location>
</feature>
<dbReference type="AlphaFoldDB" id="A0AAQ3SH31"/>
<organism evidence="2 3">
    <name type="scientific">Vigna mungo</name>
    <name type="common">Black gram</name>
    <name type="synonym">Phaseolus mungo</name>
    <dbReference type="NCBI Taxonomy" id="3915"/>
    <lineage>
        <taxon>Eukaryota</taxon>
        <taxon>Viridiplantae</taxon>
        <taxon>Streptophyta</taxon>
        <taxon>Embryophyta</taxon>
        <taxon>Tracheophyta</taxon>
        <taxon>Spermatophyta</taxon>
        <taxon>Magnoliopsida</taxon>
        <taxon>eudicotyledons</taxon>
        <taxon>Gunneridae</taxon>
        <taxon>Pentapetalae</taxon>
        <taxon>rosids</taxon>
        <taxon>fabids</taxon>
        <taxon>Fabales</taxon>
        <taxon>Fabaceae</taxon>
        <taxon>Papilionoideae</taxon>
        <taxon>50 kb inversion clade</taxon>
        <taxon>NPAAA clade</taxon>
        <taxon>indigoferoid/millettioid clade</taxon>
        <taxon>Phaseoleae</taxon>
        <taxon>Vigna</taxon>
    </lineage>
</organism>
<keyword evidence="2" id="KW-0496">Mitochondrion</keyword>
<proteinExistence type="predicted"/>
<feature type="compositionally biased region" description="Basic and acidic residues" evidence="1">
    <location>
        <begin position="43"/>
        <end position="53"/>
    </location>
</feature>
<evidence type="ECO:0000313" key="2">
    <source>
        <dbReference type="EMBL" id="WVZ26956.1"/>
    </source>
</evidence>
<sequence length="137" mass="15454">RLSSAGLWCVFVTRRLPSIGIKPCHCRSSRRTFLSVLTQLTHRENALTPDHHPHSQSSSPPHHQKPTSPSQERLPRGRTPTSHRVVMKPPRRRCHCRATSPQSLSSFFIVSSHQRASSSPVLFLIPHTTFNRTSAPL</sequence>
<evidence type="ECO:0000313" key="3">
    <source>
        <dbReference type="Proteomes" id="UP001374535"/>
    </source>
</evidence>
<evidence type="ECO:0000256" key="1">
    <source>
        <dbReference type="SAM" id="MobiDB-lite"/>
    </source>
</evidence>
<dbReference type="Proteomes" id="UP001374535">
    <property type="component" value="Mitochondrion MT"/>
</dbReference>
<accession>A0AAQ3SH31</accession>
<geneLocation type="mitochondrion" evidence="2"/>
<keyword evidence="3" id="KW-1185">Reference proteome</keyword>
<gene>
    <name evidence="2" type="ORF">V8G54_000210</name>
</gene>
<feature type="compositionally biased region" description="Low complexity" evidence="1">
    <location>
        <begin position="55"/>
        <end position="71"/>
    </location>
</feature>
<reference evidence="2 3" key="1">
    <citation type="journal article" date="2023" name="Life. Sci Alliance">
        <title>Evolutionary insights into 3D genome organization and epigenetic landscape of Vigna mungo.</title>
        <authorList>
            <person name="Junaid A."/>
            <person name="Singh B."/>
            <person name="Bhatia S."/>
        </authorList>
    </citation>
    <scope>NUCLEOTIDE SEQUENCE [LARGE SCALE GENOMIC DNA]</scope>
    <source>
        <strain evidence="2">Urdbean</strain>
    </source>
</reference>
<name>A0AAQ3SH31_VIGMU</name>
<protein>
    <submittedName>
        <fullName evidence="2">Uncharacterized protein</fullName>
    </submittedName>
</protein>
<feature type="region of interest" description="Disordered" evidence="1">
    <location>
        <begin position="43"/>
        <end position="98"/>
    </location>
</feature>
<feature type="compositionally biased region" description="Basic residues" evidence="1">
    <location>
        <begin position="85"/>
        <end position="96"/>
    </location>
</feature>